<gene>
    <name evidence="2" type="ORF">ACFP3M_06915</name>
</gene>
<protein>
    <recommendedName>
        <fullName evidence="4">AAA+ ATPase domain-containing protein</fullName>
    </recommendedName>
</protein>
<evidence type="ECO:0000313" key="2">
    <source>
        <dbReference type="EMBL" id="MFC5892549.1"/>
    </source>
</evidence>
<organism evidence="2 3">
    <name type="scientific">Streptomyces ramulosus</name>
    <dbReference type="NCBI Taxonomy" id="47762"/>
    <lineage>
        <taxon>Bacteria</taxon>
        <taxon>Bacillati</taxon>
        <taxon>Actinomycetota</taxon>
        <taxon>Actinomycetes</taxon>
        <taxon>Kitasatosporales</taxon>
        <taxon>Streptomycetaceae</taxon>
        <taxon>Streptomyces</taxon>
    </lineage>
</organism>
<reference evidence="3" key="1">
    <citation type="journal article" date="2019" name="Int. J. Syst. Evol. Microbiol.">
        <title>The Global Catalogue of Microorganisms (GCM) 10K type strain sequencing project: providing services to taxonomists for standard genome sequencing and annotation.</title>
        <authorList>
            <consortium name="The Broad Institute Genomics Platform"/>
            <consortium name="The Broad Institute Genome Sequencing Center for Infectious Disease"/>
            <person name="Wu L."/>
            <person name="Ma J."/>
        </authorList>
    </citation>
    <scope>NUCLEOTIDE SEQUENCE [LARGE SCALE GENOMIC DNA]</scope>
    <source>
        <strain evidence="3">CGMCC 1.15809</strain>
    </source>
</reference>
<dbReference type="RefSeq" id="WP_345087998.1">
    <property type="nucleotide sequence ID" value="NZ_BAAAWG010000013.1"/>
</dbReference>
<sequence>MAEPSKQSKQGKPFKPIKSFRPGKTPAKDAPPQQVVVAENKGVLVVGDHNNVVYHQDAYAVTPGFAELPLRPALPLSDGPPPPLFGRDELVTQVLTDLADKGAVQLHGEPGTGRKAVAEAVHAALTARGRRGHILRPLTGTDTTLDSVERRLAGAFFGKNYLREVDETQLRPAVAAATDVHITLIDCPLDGPDLARLRHTFPGCTFLLTSRYPTLQPPSGVHHVQPLFPDAAKELLAAELGLPLGPVGLQNLQFDHVCRMAEGRPQRILQYAAFIKGSDAWRARITEEPHDRPPLVDPERLTPLHQAEALAVALSEPARRVLVALETFGTPLPAAWFAPVTGSPQDANTGRELRDRRLVVRYGDTYHLTADAAAAVRHQQWPPADAAVAAKGLMAAFEAGVDGPPPPDAHLYVAVAQGLRDAEKWALTVRFVQAAVPRVLAAGRGRIALQLYALGKAAATRGGRAQDIEHYTRAEKLTRNLLEGDKAAAAAALLVLAPTAGQLAVAEGGKLAGYLGKLTATLSTKAGATVAAVSVAAAAATGVAVVANSTPAGCDAAQAAVTPGNRHGSVRTSDDLVASYRTTATDLDAAAAEATDATIASAIRGRAEKLRSLADAQQRDGDGLGPDVHPDVRAALLSAKELQENIHSLQAVMKVCPEE</sequence>
<dbReference type="Proteomes" id="UP001596241">
    <property type="component" value="Unassembled WGS sequence"/>
</dbReference>
<proteinExistence type="predicted"/>
<name>A0ABW1FH53_9ACTN</name>
<keyword evidence="3" id="KW-1185">Reference proteome</keyword>
<comment type="caution">
    <text evidence="2">The sequence shown here is derived from an EMBL/GenBank/DDBJ whole genome shotgun (WGS) entry which is preliminary data.</text>
</comment>
<evidence type="ECO:0000256" key="1">
    <source>
        <dbReference type="SAM" id="MobiDB-lite"/>
    </source>
</evidence>
<feature type="region of interest" description="Disordered" evidence="1">
    <location>
        <begin position="1"/>
        <end position="31"/>
    </location>
</feature>
<feature type="compositionally biased region" description="Polar residues" evidence="1">
    <location>
        <begin position="1"/>
        <end position="10"/>
    </location>
</feature>
<accession>A0ABW1FH53</accession>
<dbReference type="EMBL" id="JBHSPW010000002">
    <property type="protein sequence ID" value="MFC5892549.1"/>
    <property type="molecule type" value="Genomic_DNA"/>
</dbReference>
<evidence type="ECO:0008006" key="4">
    <source>
        <dbReference type="Google" id="ProtNLM"/>
    </source>
</evidence>
<dbReference type="SUPFAM" id="SSF52540">
    <property type="entry name" value="P-loop containing nucleoside triphosphate hydrolases"/>
    <property type="match status" value="1"/>
</dbReference>
<dbReference type="InterPro" id="IPR027417">
    <property type="entry name" value="P-loop_NTPase"/>
</dbReference>
<evidence type="ECO:0000313" key="3">
    <source>
        <dbReference type="Proteomes" id="UP001596241"/>
    </source>
</evidence>